<dbReference type="EMBL" id="JACGCM010001009">
    <property type="protein sequence ID" value="KAF6162904.1"/>
    <property type="molecule type" value="Genomic_DNA"/>
</dbReference>
<evidence type="ECO:0000313" key="3">
    <source>
        <dbReference type="Proteomes" id="UP000541444"/>
    </source>
</evidence>
<name>A0A7J7N7A3_9MAGN</name>
<dbReference type="PANTHER" id="PTHR12320">
    <property type="entry name" value="PROTEIN PHOSPHATASE 2C"/>
    <property type="match status" value="1"/>
</dbReference>
<dbReference type="PANTHER" id="PTHR12320:SF83">
    <property type="entry name" value="PROTEIN PHOSPHATASE 2C 55-RELATED"/>
    <property type="match status" value="1"/>
</dbReference>
<comment type="similarity">
    <text evidence="1">Belongs to the PP2C family.</text>
</comment>
<sequence length="103" mass="11516">MYLFMALHMRKRLEVLQIRHLNGLFDNLFSNEITAIVVHAIKAGLEPQVVAQSIVSIARKRVEDTHHDTPFSTAAQNACFEYHGGKLDDITVVASYISSSCSK</sequence>
<reference evidence="2 3" key="1">
    <citation type="journal article" date="2020" name="IScience">
        <title>Genome Sequencing of the Endangered Kingdonia uniflora (Circaeasteraceae, Ranunculales) Reveals Potential Mechanisms of Evolutionary Specialization.</title>
        <authorList>
            <person name="Sun Y."/>
            <person name="Deng T."/>
            <person name="Zhang A."/>
            <person name="Moore M.J."/>
            <person name="Landis J.B."/>
            <person name="Lin N."/>
            <person name="Zhang H."/>
            <person name="Zhang X."/>
            <person name="Huang J."/>
            <person name="Zhang X."/>
            <person name="Sun H."/>
            <person name="Wang H."/>
        </authorList>
    </citation>
    <scope>NUCLEOTIDE SEQUENCE [LARGE SCALE GENOMIC DNA]</scope>
    <source>
        <strain evidence="2">TB1705</strain>
        <tissue evidence="2">Leaf</tissue>
    </source>
</reference>
<gene>
    <name evidence="2" type="ORF">GIB67_021053</name>
</gene>
<comment type="catalytic activity">
    <reaction evidence="1">
        <text>O-phospho-L-seryl-[protein] + H2O = L-seryl-[protein] + phosphate</text>
        <dbReference type="Rhea" id="RHEA:20629"/>
        <dbReference type="Rhea" id="RHEA-COMP:9863"/>
        <dbReference type="Rhea" id="RHEA-COMP:11604"/>
        <dbReference type="ChEBI" id="CHEBI:15377"/>
        <dbReference type="ChEBI" id="CHEBI:29999"/>
        <dbReference type="ChEBI" id="CHEBI:43474"/>
        <dbReference type="ChEBI" id="CHEBI:83421"/>
        <dbReference type="EC" id="3.1.3.16"/>
    </reaction>
</comment>
<keyword evidence="1" id="KW-0464">Manganese</keyword>
<keyword evidence="3" id="KW-1185">Reference proteome</keyword>
<accession>A0A7J7N7A3</accession>
<dbReference type="Gene3D" id="3.60.40.10">
    <property type="entry name" value="PPM-type phosphatase domain"/>
    <property type="match status" value="1"/>
</dbReference>
<comment type="catalytic activity">
    <reaction evidence="1">
        <text>O-phospho-L-threonyl-[protein] + H2O = L-threonyl-[protein] + phosphate</text>
        <dbReference type="Rhea" id="RHEA:47004"/>
        <dbReference type="Rhea" id="RHEA-COMP:11060"/>
        <dbReference type="Rhea" id="RHEA-COMP:11605"/>
        <dbReference type="ChEBI" id="CHEBI:15377"/>
        <dbReference type="ChEBI" id="CHEBI:30013"/>
        <dbReference type="ChEBI" id="CHEBI:43474"/>
        <dbReference type="ChEBI" id="CHEBI:61977"/>
        <dbReference type="EC" id="3.1.3.16"/>
    </reaction>
</comment>
<dbReference type="OrthoDB" id="60843at2759"/>
<comment type="caution">
    <text evidence="2">The sequence shown here is derived from an EMBL/GenBank/DDBJ whole genome shotgun (WGS) entry which is preliminary data.</text>
</comment>
<organism evidence="2 3">
    <name type="scientific">Kingdonia uniflora</name>
    <dbReference type="NCBI Taxonomy" id="39325"/>
    <lineage>
        <taxon>Eukaryota</taxon>
        <taxon>Viridiplantae</taxon>
        <taxon>Streptophyta</taxon>
        <taxon>Embryophyta</taxon>
        <taxon>Tracheophyta</taxon>
        <taxon>Spermatophyta</taxon>
        <taxon>Magnoliopsida</taxon>
        <taxon>Ranunculales</taxon>
        <taxon>Circaeasteraceae</taxon>
        <taxon>Kingdonia</taxon>
    </lineage>
</organism>
<dbReference type="InterPro" id="IPR039123">
    <property type="entry name" value="PPTC7"/>
</dbReference>
<evidence type="ECO:0000313" key="2">
    <source>
        <dbReference type="EMBL" id="KAF6162904.1"/>
    </source>
</evidence>
<protein>
    <recommendedName>
        <fullName evidence="1">Protein phosphatase</fullName>
        <ecNumber evidence="1">3.1.3.16</ecNumber>
    </recommendedName>
</protein>
<dbReference type="GO" id="GO:0046872">
    <property type="term" value="F:metal ion binding"/>
    <property type="evidence" value="ECO:0007669"/>
    <property type="project" value="UniProtKB-UniRule"/>
</dbReference>
<dbReference type="Proteomes" id="UP000541444">
    <property type="component" value="Unassembled WGS sequence"/>
</dbReference>
<keyword evidence="1" id="KW-0460">Magnesium</keyword>
<keyword evidence="1" id="KW-0904">Protein phosphatase</keyword>
<dbReference type="InterPro" id="IPR036457">
    <property type="entry name" value="PPM-type-like_dom_sf"/>
</dbReference>
<comment type="cofactor">
    <cofactor evidence="1">
        <name>Mn(2+)</name>
        <dbReference type="ChEBI" id="CHEBI:29035"/>
    </cofactor>
</comment>
<dbReference type="EC" id="3.1.3.16" evidence="1"/>
<keyword evidence="1" id="KW-0378">Hydrolase</keyword>
<dbReference type="AlphaFoldDB" id="A0A7J7N7A3"/>
<evidence type="ECO:0000256" key="1">
    <source>
        <dbReference type="RuleBase" id="RU366020"/>
    </source>
</evidence>
<proteinExistence type="inferred from homology"/>
<dbReference type="SUPFAM" id="SSF81606">
    <property type="entry name" value="PP2C-like"/>
    <property type="match status" value="1"/>
</dbReference>
<keyword evidence="1" id="KW-0479">Metal-binding</keyword>
<dbReference type="GO" id="GO:0004722">
    <property type="term" value="F:protein serine/threonine phosphatase activity"/>
    <property type="evidence" value="ECO:0007669"/>
    <property type="project" value="UniProtKB-EC"/>
</dbReference>
<comment type="cofactor">
    <cofactor evidence="1">
        <name>Mg(2+)</name>
        <dbReference type="ChEBI" id="CHEBI:18420"/>
    </cofactor>
</comment>